<dbReference type="InterPro" id="IPR052170">
    <property type="entry name" value="M29_Exopeptidase"/>
</dbReference>
<protein>
    <submittedName>
        <fullName evidence="10">Aminopeptidase</fullName>
    </submittedName>
</protein>
<comment type="cofactor">
    <cofactor evidence="3">
        <name>Zn(2+)</name>
        <dbReference type="ChEBI" id="CHEBI:29105"/>
    </cofactor>
</comment>
<keyword evidence="8" id="KW-0378">Hydrolase</keyword>
<dbReference type="GO" id="GO:0006508">
    <property type="term" value="P:proteolysis"/>
    <property type="evidence" value="ECO:0007669"/>
    <property type="project" value="UniProtKB-KW"/>
</dbReference>
<gene>
    <name evidence="10" type="ORF">MHY01S_13780</name>
</gene>
<evidence type="ECO:0000313" key="10">
    <source>
        <dbReference type="EMBL" id="GEM83212.1"/>
    </source>
</evidence>
<evidence type="ECO:0000256" key="8">
    <source>
        <dbReference type="ARBA" id="ARBA00022801"/>
    </source>
</evidence>
<comment type="cofactor">
    <cofactor evidence="2">
        <name>Mg(2+)</name>
        <dbReference type="ChEBI" id="CHEBI:18420"/>
    </cofactor>
</comment>
<dbReference type="SUPFAM" id="SSF144052">
    <property type="entry name" value="Thermophilic metalloprotease-like"/>
    <property type="match status" value="1"/>
</dbReference>
<keyword evidence="5 10" id="KW-0031">Aminopeptidase</keyword>
<dbReference type="Gene3D" id="3.40.1830.10">
    <property type="entry name" value="Thermophilic metalloprotease (M29)"/>
    <property type="match status" value="1"/>
</dbReference>
<dbReference type="PANTHER" id="PTHR34448:SF1">
    <property type="entry name" value="BLL6088 PROTEIN"/>
    <property type="match status" value="1"/>
</dbReference>
<dbReference type="PANTHER" id="PTHR34448">
    <property type="entry name" value="AMINOPEPTIDASE"/>
    <property type="match status" value="1"/>
</dbReference>
<dbReference type="GO" id="GO:0008237">
    <property type="term" value="F:metallopeptidase activity"/>
    <property type="evidence" value="ECO:0007669"/>
    <property type="project" value="UniProtKB-KW"/>
</dbReference>
<comment type="caution">
    <text evidence="10">The sequence shown here is derived from an EMBL/GenBank/DDBJ whole genome shotgun (WGS) entry which is preliminary data.</text>
</comment>
<reference evidence="10 11" key="1">
    <citation type="submission" date="2019-07" db="EMBL/GenBank/DDBJ databases">
        <title>Whole genome shotgun sequence of Meiothermus hypogaeus NBRC 106114.</title>
        <authorList>
            <person name="Hosoyama A."/>
            <person name="Uohara A."/>
            <person name="Ohji S."/>
            <person name="Ichikawa N."/>
        </authorList>
    </citation>
    <scope>NUCLEOTIDE SEQUENCE [LARGE SCALE GENOMIC DNA]</scope>
    <source>
        <strain evidence="10 11">NBRC 106114</strain>
    </source>
</reference>
<dbReference type="RefSeq" id="WP_119342311.1">
    <property type="nucleotide sequence ID" value="NZ_BJXL01000035.1"/>
</dbReference>
<keyword evidence="9" id="KW-0482">Metalloprotease</keyword>
<evidence type="ECO:0000256" key="3">
    <source>
        <dbReference type="ARBA" id="ARBA00001947"/>
    </source>
</evidence>
<keyword evidence="6" id="KW-0645">Protease</keyword>
<evidence type="ECO:0000313" key="11">
    <source>
        <dbReference type="Proteomes" id="UP000321197"/>
    </source>
</evidence>
<dbReference type="GO" id="GO:0004177">
    <property type="term" value="F:aminopeptidase activity"/>
    <property type="evidence" value="ECO:0007669"/>
    <property type="project" value="UniProtKB-KW"/>
</dbReference>
<comment type="similarity">
    <text evidence="4">Belongs to the peptidase M29 family.</text>
</comment>
<evidence type="ECO:0000256" key="7">
    <source>
        <dbReference type="ARBA" id="ARBA00022723"/>
    </source>
</evidence>
<evidence type="ECO:0000256" key="9">
    <source>
        <dbReference type="ARBA" id="ARBA00023049"/>
    </source>
</evidence>
<evidence type="ECO:0000256" key="1">
    <source>
        <dbReference type="ARBA" id="ARBA00001941"/>
    </source>
</evidence>
<evidence type="ECO:0000256" key="2">
    <source>
        <dbReference type="ARBA" id="ARBA00001946"/>
    </source>
</evidence>
<accession>A0A511R2X1</accession>
<keyword evidence="7" id="KW-0479">Metal-binding</keyword>
<dbReference type="Pfam" id="PF02073">
    <property type="entry name" value="Peptidase_M29"/>
    <property type="match status" value="1"/>
</dbReference>
<evidence type="ECO:0000256" key="6">
    <source>
        <dbReference type="ARBA" id="ARBA00022670"/>
    </source>
</evidence>
<dbReference type="Proteomes" id="UP000321197">
    <property type="component" value="Unassembled WGS sequence"/>
</dbReference>
<dbReference type="AlphaFoldDB" id="A0A511R2X1"/>
<dbReference type="InterPro" id="IPR000787">
    <property type="entry name" value="Peptidase_M29"/>
</dbReference>
<proteinExistence type="inferred from homology"/>
<sequence length="357" mass="39543">METRFAALLAEYCLDLQPGQTLLIEAEPPALPLLEALHAVALQRGAYPLVQLFPAATSRPFFLYGEAWLNQPPLPQLRLMEHVDASLRIESAQNPLELAEVPPARLAQFRAGWRPYQQMRARKRWCLTLYPTAGYAQQAGMSTAGFRAFVERAMYLDRPDPIAAWRELSAFQAALIERLQKVKEIRIQADGTDLRLRVEGRKWINSDGKRNMPSGEVFTGPLETSAEGEVRFNLPVVVSGQRVEGVRLRFREGRVVEASALAGEAYLHRMLEADPGARCLGELGIGTNFGINRPTGLILYDEKIGGTVHLALGQSYPETGGTNASSIHWDLILDLCQGGRLLADGEVLQEEGRFVGL</sequence>
<dbReference type="OrthoDB" id="9803993at2"/>
<dbReference type="EMBL" id="BJXL01000035">
    <property type="protein sequence ID" value="GEM83212.1"/>
    <property type="molecule type" value="Genomic_DNA"/>
</dbReference>
<organism evidence="10 11">
    <name type="scientific">Meiothermus hypogaeus NBRC 106114</name>
    <dbReference type="NCBI Taxonomy" id="1227553"/>
    <lineage>
        <taxon>Bacteria</taxon>
        <taxon>Thermotogati</taxon>
        <taxon>Deinococcota</taxon>
        <taxon>Deinococci</taxon>
        <taxon>Thermales</taxon>
        <taxon>Thermaceae</taxon>
        <taxon>Meiothermus</taxon>
    </lineage>
</organism>
<evidence type="ECO:0000256" key="5">
    <source>
        <dbReference type="ARBA" id="ARBA00022438"/>
    </source>
</evidence>
<dbReference type="InterPro" id="IPR035097">
    <property type="entry name" value="M29_N-terminal"/>
</dbReference>
<evidence type="ECO:0000256" key="4">
    <source>
        <dbReference type="ARBA" id="ARBA00008236"/>
    </source>
</evidence>
<comment type="cofactor">
    <cofactor evidence="1">
        <name>Co(2+)</name>
        <dbReference type="ChEBI" id="CHEBI:48828"/>
    </cofactor>
</comment>
<name>A0A511R2X1_9DEIN</name>
<dbReference type="GO" id="GO:0046872">
    <property type="term" value="F:metal ion binding"/>
    <property type="evidence" value="ECO:0007669"/>
    <property type="project" value="UniProtKB-KW"/>
</dbReference>